<dbReference type="Proteomes" id="UP001054837">
    <property type="component" value="Unassembled WGS sequence"/>
</dbReference>
<gene>
    <name evidence="1" type="ORF">CDAR_600171</name>
</gene>
<proteinExistence type="predicted"/>
<dbReference type="AlphaFoldDB" id="A0AAV4RWK6"/>
<sequence length="86" mass="9323">MGICIVVSGRRIKATMGNSRRIQASELMKSGGNCAEQDTSAFRSLNNAALNIKCVSPRSFPLIVKSCKIAECESCSGRPLMLRFVL</sequence>
<keyword evidence="2" id="KW-1185">Reference proteome</keyword>
<dbReference type="EMBL" id="BPLQ01006857">
    <property type="protein sequence ID" value="GIY25825.1"/>
    <property type="molecule type" value="Genomic_DNA"/>
</dbReference>
<accession>A0AAV4RWK6</accession>
<protein>
    <submittedName>
        <fullName evidence="1">Uncharacterized protein</fullName>
    </submittedName>
</protein>
<organism evidence="1 2">
    <name type="scientific">Caerostris darwini</name>
    <dbReference type="NCBI Taxonomy" id="1538125"/>
    <lineage>
        <taxon>Eukaryota</taxon>
        <taxon>Metazoa</taxon>
        <taxon>Ecdysozoa</taxon>
        <taxon>Arthropoda</taxon>
        <taxon>Chelicerata</taxon>
        <taxon>Arachnida</taxon>
        <taxon>Araneae</taxon>
        <taxon>Araneomorphae</taxon>
        <taxon>Entelegynae</taxon>
        <taxon>Araneoidea</taxon>
        <taxon>Araneidae</taxon>
        <taxon>Caerostris</taxon>
    </lineage>
</organism>
<reference evidence="1 2" key="1">
    <citation type="submission" date="2021-06" db="EMBL/GenBank/DDBJ databases">
        <title>Caerostris darwini draft genome.</title>
        <authorList>
            <person name="Kono N."/>
            <person name="Arakawa K."/>
        </authorList>
    </citation>
    <scope>NUCLEOTIDE SEQUENCE [LARGE SCALE GENOMIC DNA]</scope>
</reference>
<evidence type="ECO:0000313" key="1">
    <source>
        <dbReference type="EMBL" id="GIY25825.1"/>
    </source>
</evidence>
<evidence type="ECO:0000313" key="2">
    <source>
        <dbReference type="Proteomes" id="UP001054837"/>
    </source>
</evidence>
<name>A0AAV4RWK6_9ARAC</name>
<comment type="caution">
    <text evidence="1">The sequence shown here is derived from an EMBL/GenBank/DDBJ whole genome shotgun (WGS) entry which is preliminary data.</text>
</comment>